<proteinExistence type="predicted"/>
<dbReference type="Pfam" id="PF05960">
    <property type="entry name" value="DUF885"/>
    <property type="match status" value="1"/>
</dbReference>
<dbReference type="OrthoDB" id="5959877at2759"/>
<evidence type="ECO:0000313" key="2">
    <source>
        <dbReference type="Proteomes" id="UP000224080"/>
    </source>
</evidence>
<keyword evidence="2" id="KW-1185">Reference proteome</keyword>
<gene>
    <name evidence="1" type="ORF">GX51_06672</name>
</gene>
<protein>
    <recommendedName>
        <fullName evidence="3">X-Pro dipeptidyl-peptidase</fullName>
    </recommendedName>
</protein>
<comment type="caution">
    <text evidence="1">The sequence shown here is derived from an EMBL/GenBank/DDBJ whole genome shotgun (WGS) entry which is preliminary data.</text>
</comment>
<evidence type="ECO:0008006" key="3">
    <source>
        <dbReference type="Google" id="ProtNLM"/>
    </source>
</evidence>
<dbReference type="EMBL" id="PDNC01000114">
    <property type="protein sequence ID" value="PGG98741.1"/>
    <property type="molecule type" value="Genomic_DNA"/>
</dbReference>
<accession>A0A2B7WQH8</accession>
<dbReference type="PANTHER" id="PTHR33361:SF2">
    <property type="entry name" value="DUF885 DOMAIN-CONTAINING PROTEIN"/>
    <property type="match status" value="1"/>
</dbReference>
<name>A0A2B7WQH8_9EURO</name>
<evidence type="ECO:0000313" key="1">
    <source>
        <dbReference type="EMBL" id="PGG98741.1"/>
    </source>
</evidence>
<sequence length="564" mass="65157">MRLRIGEFLTASTSDQTGSENMQQRIERVTEDLKCLNKFYNISFSPERVNRLRAYYNEQLGDLSKEDFDTLPQQDKVDCLLLQNYLQRNIKQLDLDAQRNKRMQPLLPFAPTIINLCEERQKMKPINGQAAAGDLDHATKTISELKQRIETGKMPIDKPSALRAANAADELRNHLQEWFGFFNAYDPLFTWWVSEPYGKIAKELEGLTTLIREKLVGISPGSEEDAIVGEPIGRDGLLADLEAEMIPYSPEELLSIGESEYAWCEAEMIKASTELGYGNDWHQALEFVKTLHVEPGQQTQLVHDLAREAIDYVTKQHDLVTVPPLAAETWRMVMMPPAQQKQAPFFLGGEKIMVSYPTADMSHESKLMSMRGNNIHFARATVFHELIPGHHLQMYVNARHRVYRKLFNTPFWIEGGALYWEMILWDKKFALTPENKIGMLFWRMHRCVRIIFSLKFHLGLMTPQECVDQLVDRVGHERATAEGEVRRSFGGDYTPLYQAGYMLGALQLYALRKEVVDAGMMMPEKAFHDRILKENHMPIELLRVLLKDLPVRRNFKAQWRFYES</sequence>
<dbReference type="InterPro" id="IPR010281">
    <property type="entry name" value="DUF885"/>
</dbReference>
<dbReference type="AlphaFoldDB" id="A0A2B7WQH8"/>
<reference evidence="1 2" key="1">
    <citation type="submission" date="2017-10" db="EMBL/GenBank/DDBJ databases">
        <title>Comparative genomics in systemic dimorphic fungi from Ajellomycetaceae.</title>
        <authorList>
            <person name="Munoz J.F."/>
            <person name="Mcewen J.G."/>
            <person name="Clay O.K."/>
            <person name="Cuomo C.A."/>
        </authorList>
    </citation>
    <scope>NUCLEOTIDE SEQUENCE [LARGE SCALE GENOMIC DNA]</scope>
    <source>
        <strain evidence="1 2">UAMH130</strain>
    </source>
</reference>
<dbReference type="Proteomes" id="UP000224080">
    <property type="component" value="Unassembled WGS sequence"/>
</dbReference>
<dbReference type="PANTHER" id="PTHR33361">
    <property type="entry name" value="GLR0591 PROTEIN"/>
    <property type="match status" value="1"/>
</dbReference>
<organism evidence="1 2">
    <name type="scientific">Blastomyces parvus</name>
    <dbReference type="NCBI Taxonomy" id="2060905"/>
    <lineage>
        <taxon>Eukaryota</taxon>
        <taxon>Fungi</taxon>
        <taxon>Dikarya</taxon>
        <taxon>Ascomycota</taxon>
        <taxon>Pezizomycotina</taxon>
        <taxon>Eurotiomycetes</taxon>
        <taxon>Eurotiomycetidae</taxon>
        <taxon>Onygenales</taxon>
        <taxon>Ajellomycetaceae</taxon>
        <taxon>Blastomyces</taxon>
    </lineage>
</organism>